<evidence type="ECO:0000259" key="16">
    <source>
        <dbReference type="PROSITE" id="PS50109"/>
    </source>
</evidence>
<evidence type="ECO:0000256" key="9">
    <source>
        <dbReference type="ARBA" id="ARBA00022741"/>
    </source>
</evidence>
<evidence type="ECO:0000256" key="3">
    <source>
        <dbReference type="ARBA" id="ARBA00012438"/>
    </source>
</evidence>
<dbReference type="Pfam" id="PF02518">
    <property type="entry name" value="HATPase_c"/>
    <property type="match status" value="1"/>
</dbReference>
<dbReference type="SUPFAM" id="SSF55874">
    <property type="entry name" value="ATPase domain of HSP90 chaperone/DNA topoisomerase II/histidine kinase"/>
    <property type="match status" value="1"/>
</dbReference>
<dbReference type="RefSeq" id="WP_175505470.1">
    <property type="nucleotide sequence ID" value="NZ_CP054840.1"/>
</dbReference>
<keyword evidence="14 15" id="KW-0472">Membrane</keyword>
<dbReference type="InterPro" id="IPR036890">
    <property type="entry name" value="HATPase_C_sf"/>
</dbReference>
<keyword evidence="10 18" id="KW-0418">Kinase</keyword>
<comment type="catalytic activity">
    <reaction evidence="1">
        <text>ATP + protein L-histidine = ADP + protein N-phospho-L-histidine.</text>
        <dbReference type="EC" id="2.7.13.3"/>
    </reaction>
</comment>
<evidence type="ECO:0000256" key="10">
    <source>
        <dbReference type="ARBA" id="ARBA00022777"/>
    </source>
</evidence>
<evidence type="ECO:0000313" key="19">
    <source>
        <dbReference type="Proteomes" id="UP000509579"/>
    </source>
</evidence>
<keyword evidence="5" id="KW-0997">Cell inner membrane</keyword>
<dbReference type="GO" id="GO:0005886">
    <property type="term" value="C:plasma membrane"/>
    <property type="evidence" value="ECO:0007669"/>
    <property type="project" value="UniProtKB-SubCell"/>
</dbReference>
<keyword evidence="9" id="KW-0547">Nucleotide-binding</keyword>
<keyword evidence="6" id="KW-0597">Phosphoprotein</keyword>
<dbReference type="Pfam" id="PF00672">
    <property type="entry name" value="HAMP"/>
    <property type="match status" value="1"/>
</dbReference>
<dbReference type="InterPro" id="IPR036097">
    <property type="entry name" value="HisK_dim/P_sf"/>
</dbReference>
<dbReference type="SMART" id="SM00304">
    <property type="entry name" value="HAMP"/>
    <property type="match status" value="1"/>
</dbReference>
<keyword evidence="11" id="KW-0067">ATP-binding</keyword>
<dbReference type="Gene3D" id="1.10.287.130">
    <property type="match status" value="1"/>
</dbReference>
<evidence type="ECO:0000256" key="6">
    <source>
        <dbReference type="ARBA" id="ARBA00022553"/>
    </source>
</evidence>
<dbReference type="SUPFAM" id="SSF47384">
    <property type="entry name" value="Homodimeric domain of signal transducing histidine kinase"/>
    <property type="match status" value="1"/>
</dbReference>
<keyword evidence="12 15" id="KW-1133">Transmembrane helix</keyword>
<evidence type="ECO:0000256" key="12">
    <source>
        <dbReference type="ARBA" id="ARBA00022989"/>
    </source>
</evidence>
<dbReference type="SMART" id="SM00387">
    <property type="entry name" value="HATPase_c"/>
    <property type="match status" value="1"/>
</dbReference>
<dbReference type="PRINTS" id="PR00344">
    <property type="entry name" value="BCTRLSENSOR"/>
</dbReference>
<dbReference type="InterPro" id="IPR005467">
    <property type="entry name" value="His_kinase_dom"/>
</dbReference>
<evidence type="ECO:0000256" key="11">
    <source>
        <dbReference type="ARBA" id="ARBA00022840"/>
    </source>
</evidence>
<keyword evidence="19" id="KW-1185">Reference proteome</keyword>
<keyword evidence="7" id="KW-0808">Transferase</keyword>
<evidence type="ECO:0000256" key="4">
    <source>
        <dbReference type="ARBA" id="ARBA00022475"/>
    </source>
</evidence>
<dbReference type="GO" id="GO:0000155">
    <property type="term" value="F:phosphorelay sensor kinase activity"/>
    <property type="evidence" value="ECO:0007669"/>
    <property type="project" value="InterPro"/>
</dbReference>
<evidence type="ECO:0000256" key="15">
    <source>
        <dbReference type="SAM" id="Phobius"/>
    </source>
</evidence>
<dbReference type="GO" id="GO:0005524">
    <property type="term" value="F:ATP binding"/>
    <property type="evidence" value="ECO:0007669"/>
    <property type="project" value="UniProtKB-KW"/>
</dbReference>
<comment type="subcellular location">
    <subcellularLocation>
        <location evidence="2">Cell inner membrane</location>
        <topology evidence="2">Multi-pass membrane protein</topology>
    </subcellularLocation>
</comment>
<dbReference type="EC" id="2.7.13.3" evidence="3"/>
<feature type="domain" description="Histidine kinase" evidence="16">
    <location>
        <begin position="287"/>
        <end position="485"/>
    </location>
</feature>
<dbReference type="PANTHER" id="PTHR44936">
    <property type="entry name" value="SENSOR PROTEIN CREC"/>
    <property type="match status" value="1"/>
</dbReference>
<organism evidence="18 19">
    <name type="scientific">Comamonas antarctica</name>
    <dbReference type="NCBI Taxonomy" id="2743470"/>
    <lineage>
        <taxon>Bacteria</taxon>
        <taxon>Pseudomonadati</taxon>
        <taxon>Pseudomonadota</taxon>
        <taxon>Betaproteobacteria</taxon>
        <taxon>Burkholderiales</taxon>
        <taxon>Comamonadaceae</taxon>
        <taxon>Comamonas</taxon>
    </lineage>
</organism>
<dbReference type="Proteomes" id="UP000509579">
    <property type="component" value="Chromosome"/>
</dbReference>
<dbReference type="InterPro" id="IPR004358">
    <property type="entry name" value="Sig_transdc_His_kin-like_C"/>
</dbReference>
<dbReference type="AlphaFoldDB" id="A0A6N1X5H5"/>
<gene>
    <name evidence="18" type="ORF">HUK68_18230</name>
</gene>
<name>A0A6N1X5H5_9BURK</name>
<keyword evidence="13" id="KW-0902">Two-component regulatory system</keyword>
<dbReference type="SMART" id="SM00388">
    <property type="entry name" value="HisKA"/>
    <property type="match status" value="1"/>
</dbReference>
<sequence>MPPPDGHPPAGRQRWRQRCCRWLRPWSDSLWSRLAWVLGLGMLITQGVTSSVWFDLRYRHAMEMPIRLVSVQLADTLRTLELASALPAAQQLASLESGQFQLTLRHGPMPSGEDPDDLIRSVEDILNQSLSDRLGVQRHAQVLAAELIDDHGRTATLWRLLAAREPVGHFRIAVPLPAQPGQWLEVVASEAQGGIEAEPVSMIIDYVLRIYVLRILLVIAVALLAVRWVLQLMRRLAAAADALGRDLHRAPLPEDGPREVRQAAQTFNLMQRRLLEDRRERTRFLAAVSHDLRTPITRLRLRTELLPSGPLQARFRQDLEAMEQMVSSTLDFMRGEEHAEARQKVDVNGLLAGLRADFEEAGAKLALQGQARLPLSAYAASLRRCLQNLLENAIRYGGAAEIHVADSARELRIAIVDDGPGIPEESMELVFEPFYCVESSRNAELKGSGLGLSIARSIAQAHGATLELRNRSPRGLEAVLTIPRI</sequence>
<keyword evidence="4" id="KW-1003">Cell membrane</keyword>
<reference evidence="18 19" key="1">
    <citation type="submission" date="2020-06" db="EMBL/GenBank/DDBJ databases">
        <title>Acidovorax antarctica sp. nov., isolated from Corinth ice sheet soil, Antarctic Fields Peninsula.</title>
        <authorList>
            <person name="Xu Q."/>
            <person name="Peng F."/>
        </authorList>
    </citation>
    <scope>NUCLEOTIDE SEQUENCE [LARGE SCALE GENOMIC DNA]</scope>
    <source>
        <strain evidence="18 19">16-35-5</strain>
    </source>
</reference>
<dbReference type="CDD" id="cd00082">
    <property type="entry name" value="HisKA"/>
    <property type="match status" value="1"/>
</dbReference>
<proteinExistence type="predicted"/>
<evidence type="ECO:0000256" key="1">
    <source>
        <dbReference type="ARBA" id="ARBA00000085"/>
    </source>
</evidence>
<dbReference type="EMBL" id="CP054840">
    <property type="protein sequence ID" value="QKV54674.1"/>
    <property type="molecule type" value="Genomic_DNA"/>
</dbReference>
<protein>
    <recommendedName>
        <fullName evidence="3">histidine kinase</fullName>
        <ecNumber evidence="3">2.7.13.3</ecNumber>
    </recommendedName>
</protein>
<feature type="domain" description="HAMP" evidence="17">
    <location>
        <begin position="227"/>
        <end position="279"/>
    </location>
</feature>
<evidence type="ECO:0000256" key="2">
    <source>
        <dbReference type="ARBA" id="ARBA00004429"/>
    </source>
</evidence>
<dbReference type="InterPro" id="IPR050980">
    <property type="entry name" value="2C_sensor_his_kinase"/>
</dbReference>
<dbReference type="Gene3D" id="3.30.565.10">
    <property type="entry name" value="Histidine kinase-like ATPase, C-terminal domain"/>
    <property type="match status" value="1"/>
</dbReference>
<dbReference type="InterPro" id="IPR003660">
    <property type="entry name" value="HAMP_dom"/>
</dbReference>
<dbReference type="PROSITE" id="PS50109">
    <property type="entry name" value="HIS_KIN"/>
    <property type="match status" value="1"/>
</dbReference>
<evidence type="ECO:0000256" key="7">
    <source>
        <dbReference type="ARBA" id="ARBA00022679"/>
    </source>
</evidence>
<evidence type="ECO:0000256" key="8">
    <source>
        <dbReference type="ARBA" id="ARBA00022692"/>
    </source>
</evidence>
<accession>A0A6N1X5H5</accession>
<evidence type="ECO:0000256" key="14">
    <source>
        <dbReference type="ARBA" id="ARBA00023136"/>
    </source>
</evidence>
<dbReference type="InterPro" id="IPR003594">
    <property type="entry name" value="HATPase_dom"/>
</dbReference>
<dbReference type="InterPro" id="IPR003661">
    <property type="entry name" value="HisK_dim/P_dom"/>
</dbReference>
<keyword evidence="8 15" id="KW-0812">Transmembrane</keyword>
<dbReference type="CDD" id="cd00075">
    <property type="entry name" value="HATPase"/>
    <property type="match status" value="1"/>
</dbReference>
<evidence type="ECO:0000259" key="17">
    <source>
        <dbReference type="PROSITE" id="PS50885"/>
    </source>
</evidence>
<evidence type="ECO:0000256" key="13">
    <source>
        <dbReference type="ARBA" id="ARBA00023012"/>
    </source>
</evidence>
<feature type="transmembrane region" description="Helical" evidence="15">
    <location>
        <begin position="211"/>
        <end position="230"/>
    </location>
</feature>
<evidence type="ECO:0000256" key="5">
    <source>
        <dbReference type="ARBA" id="ARBA00022519"/>
    </source>
</evidence>
<dbReference type="Pfam" id="PF00512">
    <property type="entry name" value="HisKA"/>
    <property type="match status" value="1"/>
</dbReference>
<evidence type="ECO:0000313" key="18">
    <source>
        <dbReference type="EMBL" id="QKV54674.1"/>
    </source>
</evidence>
<dbReference type="PANTHER" id="PTHR44936:SF5">
    <property type="entry name" value="SENSOR HISTIDINE KINASE ENVZ"/>
    <property type="match status" value="1"/>
</dbReference>
<dbReference type="PROSITE" id="PS50885">
    <property type="entry name" value="HAMP"/>
    <property type="match status" value="1"/>
</dbReference>
<feature type="transmembrane region" description="Helical" evidence="15">
    <location>
        <begin position="34"/>
        <end position="54"/>
    </location>
</feature>
<dbReference type="KEGG" id="aant:HUK68_18230"/>